<protein>
    <submittedName>
        <fullName evidence="2">DUF3526 domain-containing protein</fullName>
    </submittedName>
</protein>
<feature type="transmembrane region" description="Helical" evidence="1">
    <location>
        <begin position="252"/>
        <end position="275"/>
    </location>
</feature>
<dbReference type="InterPro" id="IPR021913">
    <property type="entry name" value="DUF3526"/>
</dbReference>
<dbReference type="PANTHER" id="PTHR43471:SF1">
    <property type="entry name" value="ABC TRANSPORTER PERMEASE PROTEIN NOSY-RELATED"/>
    <property type="match status" value="1"/>
</dbReference>
<comment type="caution">
    <text evidence="2">The sequence shown here is derived from an EMBL/GenBank/DDBJ whole genome shotgun (WGS) entry which is preliminary data.</text>
</comment>
<name>A0ABP6USQ2_9FLAO</name>
<organism evidence="2 3">
    <name type="scientific">Aquimarina addita</name>
    <dbReference type="NCBI Taxonomy" id="870485"/>
    <lineage>
        <taxon>Bacteria</taxon>
        <taxon>Pseudomonadati</taxon>
        <taxon>Bacteroidota</taxon>
        <taxon>Flavobacteriia</taxon>
        <taxon>Flavobacteriales</taxon>
        <taxon>Flavobacteriaceae</taxon>
        <taxon>Aquimarina</taxon>
    </lineage>
</organism>
<gene>
    <name evidence="2" type="ORF">GCM10022393_31340</name>
</gene>
<keyword evidence="1" id="KW-1133">Transmembrane helix</keyword>
<keyword evidence="1" id="KW-0472">Membrane</keyword>
<dbReference type="EMBL" id="BAABCW010000014">
    <property type="protein sequence ID" value="GAA3515107.1"/>
    <property type="molecule type" value="Genomic_DNA"/>
</dbReference>
<keyword evidence="3" id="KW-1185">Reference proteome</keyword>
<feature type="transmembrane region" description="Helical" evidence="1">
    <location>
        <begin position="130"/>
        <end position="154"/>
    </location>
</feature>
<evidence type="ECO:0000313" key="3">
    <source>
        <dbReference type="Proteomes" id="UP001500459"/>
    </source>
</evidence>
<sequence>MKWVNIRLFALNFWRNATNLKAFYVLYFIFIVLAGYAIVNGVQNHITQNNIRQDHQVKARQSWEANPDKHPHRMSHFGTFAFRKHPPLAMFDYGLESFTGNTIFLEAHQQNSVNFSEATFSTGTLRFGELSLALLLQLVLPLIIFFIGFPSVAADRQNGTLKILLSQGASWKELLIGKSMGLLAISLLYFIPVFLLLTITLITGNDQAMSDHLWLRFILIGLGYLVFLCIVSILTIVVSATSSSPKNALLRLLGIWLLFLVLLPKSAQALGNYWFPTPSKLAFQSAIEKEVIEQGDSHNPDDPHYQHLKDSVLKAHNVDEVTDLPFNYSGFVMREGEKISSALYRKHHEALVNIYKKQNNVTHFSSFINPFTAIKLVSMTLSETDFSSYMDFQNKADDYRYQLAQTMNELQMEYISPKKASGSEGKKHIIDHTHWSAFQDFSHEPIKFSNSIKIAFPALLSLMLWTIVAMVWLVITSKRAKAI</sequence>
<dbReference type="RefSeq" id="WP_344929047.1">
    <property type="nucleotide sequence ID" value="NZ_BAABCW010000014.1"/>
</dbReference>
<reference evidence="3" key="1">
    <citation type="journal article" date="2019" name="Int. J. Syst. Evol. Microbiol.">
        <title>The Global Catalogue of Microorganisms (GCM) 10K type strain sequencing project: providing services to taxonomists for standard genome sequencing and annotation.</title>
        <authorList>
            <consortium name="The Broad Institute Genomics Platform"/>
            <consortium name="The Broad Institute Genome Sequencing Center for Infectious Disease"/>
            <person name="Wu L."/>
            <person name="Ma J."/>
        </authorList>
    </citation>
    <scope>NUCLEOTIDE SEQUENCE [LARGE SCALE GENOMIC DNA]</scope>
    <source>
        <strain evidence="3">JCM 17106</strain>
    </source>
</reference>
<proteinExistence type="predicted"/>
<evidence type="ECO:0000256" key="1">
    <source>
        <dbReference type="SAM" id="Phobius"/>
    </source>
</evidence>
<dbReference type="Proteomes" id="UP001500459">
    <property type="component" value="Unassembled WGS sequence"/>
</dbReference>
<feature type="transmembrane region" description="Helical" evidence="1">
    <location>
        <begin position="214"/>
        <end position="240"/>
    </location>
</feature>
<feature type="transmembrane region" description="Helical" evidence="1">
    <location>
        <begin position="454"/>
        <end position="475"/>
    </location>
</feature>
<feature type="transmembrane region" description="Helical" evidence="1">
    <location>
        <begin position="21"/>
        <end position="39"/>
    </location>
</feature>
<dbReference type="Pfam" id="PF12040">
    <property type="entry name" value="DUF3526"/>
    <property type="match status" value="1"/>
</dbReference>
<keyword evidence="1" id="KW-0812">Transmembrane</keyword>
<evidence type="ECO:0000313" key="2">
    <source>
        <dbReference type="EMBL" id="GAA3515107.1"/>
    </source>
</evidence>
<accession>A0ABP6USQ2</accession>
<dbReference type="PANTHER" id="PTHR43471">
    <property type="entry name" value="ABC TRANSPORTER PERMEASE"/>
    <property type="match status" value="1"/>
</dbReference>
<feature type="transmembrane region" description="Helical" evidence="1">
    <location>
        <begin position="175"/>
        <end position="202"/>
    </location>
</feature>